<feature type="transmembrane region" description="Helical" evidence="1">
    <location>
        <begin position="21"/>
        <end position="47"/>
    </location>
</feature>
<evidence type="ECO:0000313" key="3">
    <source>
        <dbReference type="Proteomes" id="UP000515570"/>
    </source>
</evidence>
<keyword evidence="1" id="KW-0812">Transmembrane</keyword>
<organism evidence="2 3">
    <name type="scientific">Corynebacterium hindlerae</name>
    <dbReference type="NCBI Taxonomy" id="699041"/>
    <lineage>
        <taxon>Bacteria</taxon>
        <taxon>Bacillati</taxon>
        <taxon>Actinomycetota</taxon>
        <taxon>Actinomycetes</taxon>
        <taxon>Mycobacteriales</taxon>
        <taxon>Corynebacteriaceae</taxon>
        <taxon>Corynebacterium</taxon>
    </lineage>
</organism>
<evidence type="ECO:0000256" key="1">
    <source>
        <dbReference type="SAM" id="Phobius"/>
    </source>
</evidence>
<feature type="transmembrane region" description="Helical" evidence="1">
    <location>
        <begin position="110"/>
        <end position="131"/>
    </location>
</feature>
<keyword evidence="1" id="KW-0472">Membrane</keyword>
<evidence type="ECO:0000313" key="2">
    <source>
        <dbReference type="EMBL" id="QMV85619.1"/>
    </source>
</evidence>
<name>A0A7G5FG78_9CORY</name>
<keyword evidence="3" id="KW-1185">Reference proteome</keyword>
<reference evidence="2 3" key="1">
    <citation type="submission" date="2020-07" db="EMBL/GenBank/DDBJ databases">
        <title>non toxigenic Corynebacterium sp. nov from a clinical source.</title>
        <authorList>
            <person name="Bernier A.-M."/>
            <person name="Bernard K."/>
        </authorList>
    </citation>
    <scope>NUCLEOTIDE SEQUENCE [LARGE SCALE GENOMIC DNA]</scope>
    <source>
        <strain evidence="3">NML 93-0612</strain>
    </source>
</reference>
<feature type="transmembrane region" description="Helical" evidence="1">
    <location>
        <begin position="151"/>
        <end position="176"/>
    </location>
</feature>
<dbReference type="Proteomes" id="UP000515570">
    <property type="component" value="Chromosome"/>
</dbReference>
<dbReference type="RefSeq" id="WP_182386440.1">
    <property type="nucleotide sequence ID" value="NZ_CP059833.1"/>
</dbReference>
<dbReference type="AlphaFoldDB" id="A0A7G5FG78"/>
<protein>
    <recommendedName>
        <fullName evidence="4">DUF2567 domain-containing protein</fullName>
    </recommendedName>
</protein>
<dbReference type="EMBL" id="CP059833">
    <property type="protein sequence ID" value="QMV85619.1"/>
    <property type="molecule type" value="Genomic_DNA"/>
</dbReference>
<accession>A0A7G5FG78</accession>
<proteinExistence type="predicted"/>
<keyword evidence="1" id="KW-1133">Transmembrane helix</keyword>
<feature type="transmembrane region" description="Helical" evidence="1">
    <location>
        <begin position="78"/>
        <end position="98"/>
    </location>
</feature>
<evidence type="ECO:0008006" key="4">
    <source>
        <dbReference type="Google" id="ProtNLM"/>
    </source>
</evidence>
<gene>
    <name evidence="2" type="ORF">HW450_02400</name>
</gene>
<sequence length="195" mass="20887">MTMTAPGADHPHTLRPRLIPGVVGAYAEVLLISLLAFGLSGLAWGAWRPAVSGVITDNGGVEVTDPELLNANIEFQTFGVMVVCFLILGIILGCYAWLRHQDYAGIGMMLWGAVTMVLGSLTFFLAGTKFALLKVGTPAEDELQVGAHIDYLPSVGIANAVLVAPFVFVLMMWLLAVFSSYPHQEHDAKRASLSS</sequence>